<evidence type="ECO:0000313" key="2">
    <source>
        <dbReference type="Proteomes" id="UP000270046"/>
    </source>
</evidence>
<protein>
    <submittedName>
        <fullName evidence="1">Uncharacterized protein</fullName>
    </submittedName>
</protein>
<dbReference type="AlphaFoldDB" id="A0A494VS43"/>
<dbReference type="Proteomes" id="UP000270046">
    <property type="component" value="Chromosome"/>
</dbReference>
<proteinExistence type="predicted"/>
<reference evidence="1 2" key="1">
    <citation type="submission" date="2018-10" db="EMBL/GenBank/DDBJ databases">
        <title>Genome sequencing of Mucilaginibacter sp. HYN0043.</title>
        <authorList>
            <person name="Kim M."/>
            <person name="Yi H."/>
        </authorList>
    </citation>
    <scope>NUCLEOTIDE SEQUENCE [LARGE SCALE GENOMIC DNA]</scope>
    <source>
        <strain evidence="1 2">HYN0043</strain>
    </source>
</reference>
<keyword evidence="2" id="KW-1185">Reference proteome</keyword>
<dbReference type="EMBL" id="CP032869">
    <property type="protein sequence ID" value="AYL96220.1"/>
    <property type="molecule type" value="Genomic_DNA"/>
</dbReference>
<organism evidence="1 2">
    <name type="scientific">Mucilaginibacter celer</name>
    <dbReference type="NCBI Taxonomy" id="2305508"/>
    <lineage>
        <taxon>Bacteria</taxon>
        <taxon>Pseudomonadati</taxon>
        <taxon>Bacteroidota</taxon>
        <taxon>Sphingobacteriia</taxon>
        <taxon>Sphingobacteriales</taxon>
        <taxon>Sphingobacteriaceae</taxon>
        <taxon>Mucilaginibacter</taxon>
    </lineage>
</organism>
<accession>A0A494VS43</accession>
<dbReference type="KEGG" id="muh:HYN43_013365"/>
<sequence>MAQERGNINAPAKADSTSQNILKQYKDQRNAAMISGHITSTGTLQDVLTNYLQIAAKNITTNENGLQLKLNWFALNSNPHKYDNTKFDSTSWQRNGELVGSIGADKDFSVKSFQIGANYNVLKRNDVARAKIDSLYVKPFYHESMILSEALGRILPIVQQRVEPQILSYLQSLYSSGNSVDTAKAKAAINNRVPGLIYDGRLNQQALNILLSQVDAEIKMKSPLSESVRKADSIFVRALISETIGAGLNEYFGSYGKSPLKFRALVTDDETISLGQFINARVAENPYLHDTLRVSTLLELNKKIFDDYNSVLHYIGRQPLATFGYLYTHGSGNILSSHVTSFNFVYGPGGINSKGYGQITASLSDTLSSNDRTGAIRNFKRNIIALKAGYNWSLLSDGTKSLVEFNALAELDRATGSSYIAGQDKSRFYFNSSLRGRLPSSPWLKLSLKWDPKGGNVFGLFDFTYNLD</sequence>
<name>A0A494VS43_9SPHI</name>
<dbReference type="OrthoDB" id="1326180at2"/>
<gene>
    <name evidence="1" type="ORF">HYN43_013365</name>
</gene>
<evidence type="ECO:0000313" key="1">
    <source>
        <dbReference type="EMBL" id="AYL96220.1"/>
    </source>
</evidence>